<proteinExistence type="predicted"/>
<keyword evidence="1" id="KW-0472">Membrane</keyword>
<feature type="transmembrane region" description="Helical" evidence="1">
    <location>
        <begin position="147"/>
        <end position="174"/>
    </location>
</feature>
<keyword evidence="3" id="KW-1185">Reference proteome</keyword>
<sequence>MNNTSRSFRKLVYWIVLTTTFLLYAVFVTGFNVNGNYTLFTKILFFLILNPISVSLCILLFIIIILMFSSNSKDFIMKKLSKNREEKKFTYATLLFTIASVFSILLSLYFATAINFILKDINSIYKINAIRTYDVIWYFNKIKNYHFFYVLIIIISIYSFLIFLVRLFFSIIYFEKISVSIYLKDGTVFEDKFIINHNIDGGIIIGDSYLKKAENKKLIPKSNILYISFNKVDYSFGKRNEKSKIIIPNQILENELIKEWRTKTSS</sequence>
<dbReference type="AlphaFoldDB" id="A0A919YDI7"/>
<organism evidence="2 3">
    <name type="scientific">Paenibacillus azoreducens</name>
    <dbReference type="NCBI Taxonomy" id="116718"/>
    <lineage>
        <taxon>Bacteria</taxon>
        <taxon>Bacillati</taxon>
        <taxon>Bacillota</taxon>
        <taxon>Bacilli</taxon>
        <taxon>Bacillales</taxon>
        <taxon>Paenibacillaceae</taxon>
        <taxon>Paenibacillus</taxon>
    </lineage>
</organism>
<comment type="caution">
    <text evidence="2">The sequence shown here is derived from an EMBL/GenBank/DDBJ whole genome shotgun (WGS) entry which is preliminary data.</text>
</comment>
<dbReference type="Proteomes" id="UP000682811">
    <property type="component" value="Unassembled WGS sequence"/>
</dbReference>
<keyword evidence="1" id="KW-0812">Transmembrane</keyword>
<accession>A0A919YDI7</accession>
<reference evidence="2 3" key="1">
    <citation type="submission" date="2021-03" db="EMBL/GenBank/DDBJ databases">
        <title>Antimicrobial resistance genes in bacteria isolated from Japanese honey, and their potential for conferring macrolide and lincosamide resistance in the American foulbrood pathogen Paenibacillus larvae.</title>
        <authorList>
            <person name="Okamoto M."/>
            <person name="Kumagai M."/>
            <person name="Kanamori H."/>
            <person name="Takamatsu D."/>
        </authorList>
    </citation>
    <scope>NUCLEOTIDE SEQUENCE [LARGE SCALE GENOMIC DNA]</scope>
    <source>
        <strain evidence="2 3">J34TS1</strain>
    </source>
</reference>
<dbReference type="EMBL" id="BORT01000005">
    <property type="protein sequence ID" value="GIO46815.1"/>
    <property type="molecule type" value="Genomic_DNA"/>
</dbReference>
<gene>
    <name evidence="2" type="ORF">J34TS1_15800</name>
</gene>
<evidence type="ECO:0000256" key="1">
    <source>
        <dbReference type="SAM" id="Phobius"/>
    </source>
</evidence>
<feature type="transmembrane region" description="Helical" evidence="1">
    <location>
        <begin position="12"/>
        <end position="31"/>
    </location>
</feature>
<keyword evidence="1" id="KW-1133">Transmembrane helix</keyword>
<evidence type="ECO:0000313" key="2">
    <source>
        <dbReference type="EMBL" id="GIO46815.1"/>
    </source>
</evidence>
<protein>
    <submittedName>
        <fullName evidence="2">Uncharacterized protein</fullName>
    </submittedName>
</protein>
<feature type="transmembrane region" description="Helical" evidence="1">
    <location>
        <begin position="89"/>
        <end position="110"/>
    </location>
</feature>
<name>A0A919YDI7_9BACL</name>
<evidence type="ECO:0000313" key="3">
    <source>
        <dbReference type="Proteomes" id="UP000682811"/>
    </source>
</evidence>
<feature type="transmembrane region" description="Helical" evidence="1">
    <location>
        <begin position="43"/>
        <end position="68"/>
    </location>
</feature>